<evidence type="ECO:0000256" key="1">
    <source>
        <dbReference type="ARBA" id="ARBA00022723"/>
    </source>
</evidence>
<keyword evidence="2" id="KW-1133">Transmembrane helix</keyword>
<dbReference type="OrthoDB" id="432719at2759"/>
<dbReference type="PANTHER" id="PTHR46594:SF4">
    <property type="entry name" value="P-TYPE CATION-TRANSPORTING ATPASE"/>
    <property type="match status" value="1"/>
</dbReference>
<evidence type="ECO:0000313" key="3">
    <source>
        <dbReference type="EMBL" id="OTF78034.1"/>
    </source>
</evidence>
<feature type="non-terminal residue" evidence="3">
    <location>
        <position position="104"/>
    </location>
</feature>
<name>A0A1Y3BDD9_EURMA</name>
<dbReference type="Proteomes" id="UP000194236">
    <property type="component" value="Unassembled WGS sequence"/>
</dbReference>
<evidence type="ECO:0000313" key="4">
    <source>
        <dbReference type="Proteomes" id="UP000194236"/>
    </source>
</evidence>
<dbReference type="GO" id="GO:0046872">
    <property type="term" value="F:metal ion binding"/>
    <property type="evidence" value="ECO:0007669"/>
    <property type="project" value="UniProtKB-KW"/>
</dbReference>
<keyword evidence="2" id="KW-0472">Membrane</keyword>
<feature type="transmembrane region" description="Helical" evidence="2">
    <location>
        <begin position="7"/>
        <end position="27"/>
    </location>
</feature>
<proteinExistence type="predicted"/>
<reference evidence="3 4" key="1">
    <citation type="submission" date="2017-03" db="EMBL/GenBank/DDBJ databases">
        <title>Genome Survey of Euroglyphus maynei.</title>
        <authorList>
            <person name="Arlian L.G."/>
            <person name="Morgan M.S."/>
            <person name="Rider S.D."/>
        </authorList>
    </citation>
    <scope>NUCLEOTIDE SEQUENCE [LARGE SCALE GENOMIC DNA]</scope>
    <source>
        <strain evidence="3">Arlian Lab</strain>
        <tissue evidence="3">Whole body</tissue>
    </source>
</reference>
<accession>A0A1Y3BDD9</accession>
<keyword evidence="4" id="KW-1185">Reference proteome</keyword>
<sequence>MQRIRINFLLAFIYNVVFIPIAAGIFIKLGLILQPWMSGACMAFSSISVSCSSLLLRRYRKPTRQQLETDDYHRYRSRIKLQNHGVTFATRSLQSSISTTATTT</sequence>
<comment type="caution">
    <text evidence="3">The sequence shown here is derived from an EMBL/GenBank/DDBJ whole genome shotgun (WGS) entry which is preliminary data.</text>
</comment>
<organism evidence="3 4">
    <name type="scientific">Euroglyphus maynei</name>
    <name type="common">Mayne's house dust mite</name>
    <dbReference type="NCBI Taxonomy" id="6958"/>
    <lineage>
        <taxon>Eukaryota</taxon>
        <taxon>Metazoa</taxon>
        <taxon>Ecdysozoa</taxon>
        <taxon>Arthropoda</taxon>
        <taxon>Chelicerata</taxon>
        <taxon>Arachnida</taxon>
        <taxon>Acari</taxon>
        <taxon>Acariformes</taxon>
        <taxon>Sarcoptiformes</taxon>
        <taxon>Astigmata</taxon>
        <taxon>Psoroptidia</taxon>
        <taxon>Analgoidea</taxon>
        <taxon>Pyroglyphidae</taxon>
        <taxon>Pyroglyphinae</taxon>
        <taxon>Euroglyphus</taxon>
    </lineage>
</organism>
<gene>
    <name evidence="3" type="ORF">BLA29_013872</name>
</gene>
<dbReference type="PANTHER" id="PTHR46594">
    <property type="entry name" value="P-TYPE CATION-TRANSPORTING ATPASE"/>
    <property type="match status" value="1"/>
</dbReference>
<evidence type="ECO:0000256" key="2">
    <source>
        <dbReference type="SAM" id="Phobius"/>
    </source>
</evidence>
<keyword evidence="2" id="KW-0812">Transmembrane</keyword>
<dbReference type="AlphaFoldDB" id="A0A1Y3BDD9"/>
<protein>
    <submittedName>
        <fullName evidence="3">Uncharacterized protein</fullName>
    </submittedName>
</protein>
<keyword evidence="1" id="KW-0479">Metal-binding</keyword>
<dbReference type="EMBL" id="MUJZ01029785">
    <property type="protein sequence ID" value="OTF78034.1"/>
    <property type="molecule type" value="Genomic_DNA"/>
</dbReference>
<feature type="transmembrane region" description="Helical" evidence="2">
    <location>
        <begin position="33"/>
        <end position="56"/>
    </location>
</feature>